<evidence type="ECO:0000313" key="1">
    <source>
        <dbReference type="EMBL" id="KAG2331188.1"/>
    </source>
</evidence>
<proteinExistence type="predicted"/>
<protein>
    <submittedName>
        <fullName evidence="1">Uncharacterized protein</fullName>
    </submittedName>
</protein>
<dbReference type="EMBL" id="JAAMPC010000001">
    <property type="protein sequence ID" value="KAG2331188.1"/>
    <property type="molecule type" value="Genomic_DNA"/>
</dbReference>
<sequence>MLCYTNEVIESGFVDWLQKHRISWTEIIEALKACTLRLPIIGKLWWSEKMSGDELEIVRNAGVVLLQREISDSINIQSPKVRIKFMVAGGTESSIDPLSVAGFSSPDQELCRLSIIHHRKKLNGLLIVAGMDRGRLMGYSIGGKTLKSSPTIVFLEINSSDFLVINNRNLSMQKDVEQKFKLGFVDMGYQLMYTQPPEDGNGAVLTISHMPLLA</sequence>
<organism evidence="1 2">
    <name type="scientific">Brassica carinata</name>
    <name type="common">Ethiopian mustard</name>
    <name type="synonym">Abyssinian cabbage</name>
    <dbReference type="NCBI Taxonomy" id="52824"/>
    <lineage>
        <taxon>Eukaryota</taxon>
        <taxon>Viridiplantae</taxon>
        <taxon>Streptophyta</taxon>
        <taxon>Embryophyta</taxon>
        <taxon>Tracheophyta</taxon>
        <taxon>Spermatophyta</taxon>
        <taxon>Magnoliopsida</taxon>
        <taxon>eudicotyledons</taxon>
        <taxon>Gunneridae</taxon>
        <taxon>Pentapetalae</taxon>
        <taxon>rosids</taxon>
        <taxon>malvids</taxon>
        <taxon>Brassicales</taxon>
        <taxon>Brassicaceae</taxon>
        <taxon>Brassiceae</taxon>
        <taxon>Brassica</taxon>
    </lineage>
</organism>
<evidence type="ECO:0000313" key="2">
    <source>
        <dbReference type="Proteomes" id="UP000886595"/>
    </source>
</evidence>
<name>A0A8X7WHS5_BRACI</name>
<reference evidence="1 2" key="1">
    <citation type="submission" date="2020-02" db="EMBL/GenBank/DDBJ databases">
        <authorList>
            <person name="Ma Q."/>
            <person name="Huang Y."/>
            <person name="Song X."/>
            <person name="Pei D."/>
        </authorList>
    </citation>
    <scope>NUCLEOTIDE SEQUENCE [LARGE SCALE GENOMIC DNA]</scope>
    <source>
        <strain evidence="1">Sxm20200214</strain>
        <tissue evidence="1">Leaf</tissue>
    </source>
</reference>
<keyword evidence="2" id="KW-1185">Reference proteome</keyword>
<dbReference type="Proteomes" id="UP000886595">
    <property type="component" value="Unassembled WGS sequence"/>
</dbReference>
<dbReference type="AlphaFoldDB" id="A0A8X7WHS5"/>
<comment type="caution">
    <text evidence="1">The sequence shown here is derived from an EMBL/GenBank/DDBJ whole genome shotgun (WGS) entry which is preliminary data.</text>
</comment>
<gene>
    <name evidence="1" type="ORF">Bca52824_002368</name>
</gene>
<accession>A0A8X7WHS5</accession>